<dbReference type="OrthoDB" id="6359816at2759"/>
<sequence>MLFNPLNGCKKRKEEQYIACKQLLKLTEYFELIPRKAKLLSTISTFLNFQLLDLETRRIFRKKMKEFIFTWSIENISFSWHNSEEKIISPSFTAGPIQNSAWTLWLRPRGNLIGDYLSVFLHREEDNGPEILSVNFELSCVSADKSLLHSHVFPESDKAFKKNSGFGHPRFMRRNEVFFQRKDLYLPRDVLTLRCRIWENESNVDESGESFGFTRLVIERILTVENIKPQILKGNTVCIDLKCQNKTLMSISTLHYGDTIGVEINPTNVENIKFSVLKLSFMEKINKKLLSEYLFSWMGEPLPEFWRLPVPCELLDNGNEDSVENNVELVSEFVYSTGQIQMFVNPCPHSSRFSELVSKYINSCIPSGNLSDAPRITQDLWNLYVDHVFCDVELKTQTTSFFVHKIVLCARSPVFLAMFTDDLKEKRNGCIEIEDIMDDILEKFIFFLYTDNFDDLEWEAVIGLYYAADKYHVERLKILCCSYLLKNVDVDNVCELLMLADKHHDSDFKRRVEDFILRNDERIFSSSIWKQFLYEQPLLPATTMLLRYDKERERENSAETYDTKLSRLPNVEDDFVALYQDETISDVIIKTTGTSFPAHKSVLCGASATLIEMFTKDLRDKSTDIFEIHDSEDDTFSRLLLFLYTDSLGDAQWDIVLKLYHVAGIYQIQRLKIKCSCFLLENLETSNAIDLLLLAHDHQDTRFKSVVEDYILMHDEEIFGSDEWADFSETNFRLANEIMRNAQRVAVAKFYHVAGIYQIQRLKMKCPCFFLENIDTSNASDLLLLAHNHQDVRIKPVVEGYILMRDEEIFGPVEWADFNETDFRLANETMHSK</sequence>
<gene>
    <name evidence="3" type="primary">spop_4</name>
    <name evidence="3" type="ORF">AVEN_222874_1</name>
</gene>
<dbReference type="EMBL" id="BGPR01010536">
    <property type="protein sequence ID" value="GBN46674.1"/>
    <property type="molecule type" value="Genomic_DNA"/>
</dbReference>
<dbReference type="InterPro" id="IPR002083">
    <property type="entry name" value="MATH/TRAF_dom"/>
</dbReference>
<reference evidence="3 4" key="1">
    <citation type="journal article" date="2019" name="Sci. Rep.">
        <title>Orb-weaving spider Araneus ventricosus genome elucidates the spidroin gene catalogue.</title>
        <authorList>
            <person name="Kono N."/>
            <person name="Nakamura H."/>
            <person name="Ohtoshi R."/>
            <person name="Moran D.A.P."/>
            <person name="Shinohara A."/>
            <person name="Yoshida Y."/>
            <person name="Fujiwara M."/>
            <person name="Mori M."/>
            <person name="Tomita M."/>
            <person name="Arakawa K."/>
        </authorList>
    </citation>
    <scope>NUCLEOTIDE SEQUENCE [LARGE SCALE GENOMIC DNA]</scope>
</reference>
<dbReference type="Pfam" id="PF22486">
    <property type="entry name" value="MATH_2"/>
    <property type="match status" value="1"/>
</dbReference>
<proteinExistence type="predicted"/>
<comment type="caution">
    <text evidence="3">The sequence shown here is derived from an EMBL/GenBank/DDBJ whole genome shotgun (WGS) entry which is preliminary data.</text>
</comment>
<dbReference type="GO" id="GO:0030163">
    <property type="term" value="P:protein catabolic process"/>
    <property type="evidence" value="ECO:0007669"/>
    <property type="project" value="UniProtKB-ARBA"/>
</dbReference>
<dbReference type="Gene3D" id="1.25.40.420">
    <property type="match status" value="2"/>
</dbReference>
<organism evidence="3 4">
    <name type="scientific">Araneus ventricosus</name>
    <name type="common">Orbweaver spider</name>
    <name type="synonym">Epeira ventricosa</name>
    <dbReference type="NCBI Taxonomy" id="182803"/>
    <lineage>
        <taxon>Eukaryota</taxon>
        <taxon>Metazoa</taxon>
        <taxon>Ecdysozoa</taxon>
        <taxon>Arthropoda</taxon>
        <taxon>Chelicerata</taxon>
        <taxon>Arachnida</taxon>
        <taxon>Araneae</taxon>
        <taxon>Araneomorphae</taxon>
        <taxon>Entelegynae</taxon>
        <taxon>Araneoidea</taxon>
        <taxon>Araneidae</taxon>
        <taxon>Araneus</taxon>
    </lineage>
</organism>
<feature type="domain" description="MATH" evidence="2">
    <location>
        <begin position="66"/>
        <end position="197"/>
    </location>
</feature>
<accession>A0A4Y2P5K1</accession>
<dbReference type="PROSITE" id="PS50144">
    <property type="entry name" value="MATH"/>
    <property type="match status" value="1"/>
</dbReference>
<dbReference type="InterPro" id="IPR008974">
    <property type="entry name" value="TRAF-like"/>
</dbReference>
<evidence type="ECO:0000313" key="3">
    <source>
        <dbReference type="EMBL" id="GBN46674.1"/>
    </source>
</evidence>
<dbReference type="InterPro" id="IPR011333">
    <property type="entry name" value="SKP1/BTB/POZ_sf"/>
</dbReference>
<dbReference type="Proteomes" id="UP000499080">
    <property type="component" value="Unassembled WGS sequence"/>
</dbReference>
<dbReference type="CDD" id="cd00121">
    <property type="entry name" value="MATH"/>
    <property type="match status" value="1"/>
</dbReference>
<dbReference type="SUPFAM" id="SSF54695">
    <property type="entry name" value="POZ domain"/>
    <property type="match status" value="2"/>
</dbReference>
<name>A0A4Y2P5K1_ARAVE</name>
<dbReference type="InterPro" id="IPR000210">
    <property type="entry name" value="BTB/POZ_dom"/>
</dbReference>
<feature type="domain" description="BTB" evidence="1">
    <location>
        <begin position="390"/>
        <end position="457"/>
    </location>
</feature>
<dbReference type="Gene3D" id="3.30.710.10">
    <property type="entry name" value="Potassium Channel Kv1.1, Chain A"/>
    <property type="match status" value="2"/>
</dbReference>
<dbReference type="SMART" id="SM00225">
    <property type="entry name" value="BTB"/>
    <property type="match status" value="2"/>
</dbReference>
<protein>
    <submittedName>
        <fullName evidence="3">Speckle-type POZ protein</fullName>
    </submittedName>
</protein>
<dbReference type="AlphaFoldDB" id="A0A4Y2P5K1"/>
<evidence type="ECO:0000259" key="2">
    <source>
        <dbReference type="PROSITE" id="PS50144"/>
    </source>
</evidence>
<dbReference type="Gene3D" id="2.60.210.10">
    <property type="entry name" value="Apoptosis, Tumor Necrosis Factor Receptor Associated Protein 2, Chain A"/>
    <property type="match status" value="1"/>
</dbReference>
<dbReference type="PANTHER" id="PTHR24413">
    <property type="entry name" value="SPECKLE-TYPE POZ PROTEIN"/>
    <property type="match status" value="1"/>
</dbReference>
<evidence type="ECO:0000259" key="1">
    <source>
        <dbReference type="PROSITE" id="PS50097"/>
    </source>
</evidence>
<evidence type="ECO:0000313" key="4">
    <source>
        <dbReference type="Proteomes" id="UP000499080"/>
    </source>
</evidence>
<dbReference type="Pfam" id="PF00651">
    <property type="entry name" value="BTB"/>
    <property type="match status" value="2"/>
</dbReference>
<dbReference type="SUPFAM" id="SSF49599">
    <property type="entry name" value="TRAF domain-like"/>
    <property type="match status" value="1"/>
</dbReference>
<dbReference type="PROSITE" id="PS50097">
    <property type="entry name" value="BTB"/>
    <property type="match status" value="2"/>
</dbReference>
<keyword evidence="4" id="KW-1185">Reference proteome</keyword>
<feature type="domain" description="BTB" evidence="1">
    <location>
        <begin position="585"/>
        <end position="652"/>
    </location>
</feature>